<feature type="region of interest" description="Disordered" evidence="1">
    <location>
        <begin position="1"/>
        <end position="26"/>
    </location>
</feature>
<dbReference type="GO" id="GO:0003700">
    <property type="term" value="F:DNA-binding transcription factor activity"/>
    <property type="evidence" value="ECO:0007669"/>
    <property type="project" value="InterPro"/>
</dbReference>
<feature type="domain" description="G-box binding protein multifunctional mosaic region" evidence="2">
    <location>
        <begin position="1"/>
        <end position="91"/>
    </location>
</feature>
<evidence type="ECO:0000259" key="2">
    <source>
        <dbReference type="Pfam" id="PF07777"/>
    </source>
</evidence>
<gene>
    <name evidence="3" type="primary">CPRF1_8</name>
    <name evidence="3" type="ORF">g.94793</name>
</gene>
<feature type="non-terminal residue" evidence="3">
    <location>
        <position position="234"/>
    </location>
</feature>
<dbReference type="Pfam" id="PF07777">
    <property type="entry name" value="MFMR"/>
    <property type="match status" value="1"/>
</dbReference>
<dbReference type="GO" id="GO:0043565">
    <property type="term" value="F:sequence-specific DNA binding"/>
    <property type="evidence" value="ECO:0007669"/>
    <property type="project" value="InterPro"/>
</dbReference>
<feature type="compositionally biased region" description="Low complexity" evidence="1">
    <location>
        <begin position="139"/>
        <end position="154"/>
    </location>
</feature>
<protein>
    <submittedName>
        <fullName evidence="3">Common plant regulatory factor 1</fullName>
    </submittedName>
</protein>
<dbReference type="PANTHER" id="PTHR45967:SF1">
    <property type="entry name" value="G-BOX-BINDING FACTOR 3"/>
    <property type="match status" value="1"/>
</dbReference>
<dbReference type="Pfam" id="PF16596">
    <property type="entry name" value="MFMR_assoc"/>
    <property type="match status" value="1"/>
</dbReference>
<feature type="compositionally biased region" description="Low complexity" evidence="1">
    <location>
        <begin position="97"/>
        <end position="112"/>
    </location>
</feature>
<dbReference type="EMBL" id="GDJX01002047">
    <property type="protein sequence ID" value="JAT65889.1"/>
    <property type="molecule type" value="Transcribed_RNA"/>
</dbReference>
<evidence type="ECO:0000256" key="1">
    <source>
        <dbReference type="SAM" id="MobiDB-lite"/>
    </source>
</evidence>
<reference evidence="3" key="1">
    <citation type="submission" date="2015-07" db="EMBL/GenBank/DDBJ databases">
        <title>Transcriptome Assembly of Anthurium amnicola.</title>
        <authorList>
            <person name="Suzuki J."/>
        </authorList>
    </citation>
    <scope>NUCLEOTIDE SEQUENCE</scope>
</reference>
<name>A0A1D1ZG99_9ARAE</name>
<accession>A0A1D1ZG99</accession>
<dbReference type="InterPro" id="IPR012900">
    <property type="entry name" value="MFMR"/>
</dbReference>
<feature type="region of interest" description="Disordered" evidence="1">
    <location>
        <begin position="97"/>
        <end position="173"/>
    </location>
</feature>
<dbReference type="AlphaFoldDB" id="A0A1D1ZG99"/>
<evidence type="ECO:0000313" key="3">
    <source>
        <dbReference type="EMBL" id="JAT65889.1"/>
    </source>
</evidence>
<organism evidence="3">
    <name type="scientific">Anthurium amnicola</name>
    <dbReference type="NCBI Taxonomy" id="1678845"/>
    <lineage>
        <taxon>Eukaryota</taxon>
        <taxon>Viridiplantae</taxon>
        <taxon>Streptophyta</taxon>
        <taxon>Embryophyta</taxon>
        <taxon>Tracheophyta</taxon>
        <taxon>Spermatophyta</taxon>
        <taxon>Magnoliopsida</taxon>
        <taxon>Liliopsida</taxon>
        <taxon>Araceae</taxon>
        <taxon>Pothoideae</taxon>
        <taxon>Potheae</taxon>
        <taxon>Anthurium</taxon>
    </lineage>
</organism>
<proteinExistence type="predicted"/>
<dbReference type="InterPro" id="IPR044827">
    <property type="entry name" value="GBF-like"/>
</dbReference>
<dbReference type="GO" id="GO:0005634">
    <property type="term" value="C:nucleus"/>
    <property type="evidence" value="ECO:0007669"/>
    <property type="project" value="TreeGrafter"/>
</dbReference>
<dbReference type="PANTHER" id="PTHR45967">
    <property type="entry name" value="G-BOX-BINDING FACTOR 3-RELATED"/>
    <property type="match status" value="1"/>
</dbReference>
<feature type="compositionally biased region" description="Low complexity" evidence="1">
    <location>
        <begin position="163"/>
        <end position="173"/>
    </location>
</feature>
<sequence>MGSGEAVTPKTEKQSSSAQEQTGVHPYPDWAAMQAYYGPGIAMSPYFGTTVTSGHAPHPYMWGPQPLMPPFGAPYTAIYPHGGVYAHPSAPLGSHAVVTSTASEAATTTQETPVKSPSNKDRGLTKKLKGPDGLAVSVGNGKNKNEAGGAAHAESQSTEMEGSSDGSNGNNQNQTQVKRTLEDTAAGKPVASGSALGMDVRVSTAAKAKNPALVPLSNSAVAPNRDGVHPELWI</sequence>